<dbReference type="Pfam" id="PF13181">
    <property type="entry name" value="TPR_8"/>
    <property type="match status" value="2"/>
</dbReference>
<feature type="domain" description="ADP ribosyltransferase" evidence="4">
    <location>
        <begin position="206"/>
        <end position="379"/>
    </location>
</feature>
<protein>
    <recommendedName>
        <fullName evidence="4">ADP ribosyltransferase domain-containing protein</fullName>
    </recommendedName>
</protein>
<dbReference type="Pfam" id="PF03496">
    <property type="entry name" value="ADPrib_exo_Tox"/>
    <property type="match status" value="1"/>
</dbReference>
<evidence type="ECO:0000313" key="7">
    <source>
        <dbReference type="Proteomes" id="UP000663829"/>
    </source>
</evidence>
<dbReference type="Proteomes" id="UP000681722">
    <property type="component" value="Unassembled WGS sequence"/>
</dbReference>
<feature type="repeat" description="TPR" evidence="3">
    <location>
        <begin position="734"/>
        <end position="767"/>
    </location>
</feature>
<evidence type="ECO:0000256" key="2">
    <source>
        <dbReference type="ARBA" id="ARBA00022803"/>
    </source>
</evidence>
<dbReference type="EMBL" id="CAJNOQ010009394">
    <property type="protein sequence ID" value="CAF1223683.1"/>
    <property type="molecule type" value="Genomic_DNA"/>
</dbReference>
<dbReference type="Gene3D" id="3.90.176.10">
    <property type="entry name" value="Toxin ADP-ribosyltransferase, Chain A, domain 1"/>
    <property type="match status" value="1"/>
</dbReference>
<dbReference type="Gene3D" id="1.25.40.10">
    <property type="entry name" value="Tetratricopeptide repeat domain"/>
    <property type="match status" value="3"/>
</dbReference>
<evidence type="ECO:0000256" key="1">
    <source>
        <dbReference type="ARBA" id="ARBA00022737"/>
    </source>
</evidence>
<dbReference type="Pfam" id="PF13424">
    <property type="entry name" value="TPR_12"/>
    <property type="match status" value="1"/>
</dbReference>
<gene>
    <name evidence="5" type="ORF">GPM918_LOCUS24818</name>
    <name evidence="6" type="ORF">SRO942_LOCUS24828</name>
</gene>
<dbReference type="InterPro" id="IPR011990">
    <property type="entry name" value="TPR-like_helical_dom_sf"/>
</dbReference>
<name>A0A814Y376_9BILA</name>
<dbReference type="PROSITE" id="PS50005">
    <property type="entry name" value="TPR"/>
    <property type="match status" value="4"/>
</dbReference>
<dbReference type="SUPFAM" id="SSF48452">
    <property type="entry name" value="TPR-like"/>
    <property type="match status" value="2"/>
</dbReference>
<accession>A0A814Y376</accession>
<dbReference type="PANTHER" id="PTHR45641:SF19">
    <property type="entry name" value="NEPHROCYSTIN-3"/>
    <property type="match status" value="1"/>
</dbReference>
<feature type="repeat" description="TPR" evidence="3">
    <location>
        <begin position="566"/>
        <end position="599"/>
    </location>
</feature>
<dbReference type="PROSITE" id="PS51996">
    <property type="entry name" value="TR_MART"/>
    <property type="match status" value="1"/>
</dbReference>
<reference evidence="5" key="1">
    <citation type="submission" date="2021-02" db="EMBL/GenBank/DDBJ databases">
        <authorList>
            <person name="Nowell W R."/>
        </authorList>
    </citation>
    <scope>NUCLEOTIDE SEQUENCE</scope>
</reference>
<evidence type="ECO:0000313" key="5">
    <source>
        <dbReference type="EMBL" id="CAF1223683.1"/>
    </source>
</evidence>
<organism evidence="5 7">
    <name type="scientific">Didymodactylos carnosus</name>
    <dbReference type="NCBI Taxonomy" id="1234261"/>
    <lineage>
        <taxon>Eukaryota</taxon>
        <taxon>Metazoa</taxon>
        <taxon>Spiralia</taxon>
        <taxon>Gnathifera</taxon>
        <taxon>Rotifera</taxon>
        <taxon>Eurotatoria</taxon>
        <taxon>Bdelloidea</taxon>
        <taxon>Philodinida</taxon>
        <taxon>Philodinidae</taxon>
        <taxon>Didymodactylos</taxon>
    </lineage>
</organism>
<dbReference type="InterPro" id="IPR019734">
    <property type="entry name" value="TPR_rpt"/>
</dbReference>
<comment type="caution">
    <text evidence="5">The sequence shown here is derived from an EMBL/GenBank/DDBJ whole genome shotgun (WGS) entry which is preliminary data.</text>
</comment>
<evidence type="ECO:0000256" key="3">
    <source>
        <dbReference type="PROSITE-ProRule" id="PRU00339"/>
    </source>
</evidence>
<keyword evidence="7" id="KW-1185">Reference proteome</keyword>
<dbReference type="EMBL" id="CAJOBC010009399">
    <property type="protein sequence ID" value="CAF3987009.1"/>
    <property type="molecule type" value="Genomic_DNA"/>
</dbReference>
<dbReference type="InterPro" id="IPR003540">
    <property type="entry name" value="ADP-ribosyltransferase"/>
</dbReference>
<evidence type="ECO:0000313" key="6">
    <source>
        <dbReference type="EMBL" id="CAF3987009.1"/>
    </source>
</evidence>
<dbReference type="OrthoDB" id="771227at2759"/>
<keyword evidence="1" id="KW-0677">Repeat</keyword>
<evidence type="ECO:0000259" key="4">
    <source>
        <dbReference type="Pfam" id="PF03496"/>
    </source>
</evidence>
<sequence>MTSAEEENLLLCWLENDVDDSVDSKKAHGPREGLDIPFRLYHDQHKCAEFIRSVENEKILLVVSGTVTACPTFPTIHSFLAVDSVFIFSANAEKYAALQDHYPKIVGIYIEHKSLFKAIRRKIRMLTTETVGFSLFDRQKEKTIRDLSKHAASFLWYQLLLLILKKMPHDHQARKQMLEKCSDYNRDNQSALKKIDEFCHSYVSTRAIDWYIADSFLYRTVNKALRTEDIDLLYLFRFYIQDLCAQLEGEWRKQKIEEPLTVYRAQKISREELDTLKNNVGVLISTNGFISTSRCKETALEFIFGATTTSKVVKIFIEIIIDPSVKSIIFADIDKYNGIDEGGPDIGEQEVLISLGAVFTIDLIEFDSEIDLWRIKLTATDEGTDELQEYMKTTEKELQEISPTILFGRLLLYEMGQVEKSEKYFHMLMKSLPSHHEDVPSVYDGIGNVHRRKGKFEIAMENYKKAYELRLNRLPSNDYRLGISFTNIGNIQKDIGDYDNAMSFYEKALAIYDKAYSSNHRNKAQLLNDVGSLHKMKGNYDTALKYTEAAYEMFQRVLPENHPRIASVLGYIGSIYEDTLDYNQALEHYHLAFGMEEKLFPGDHPNLMRRFDSIISLYKKKEQLDVAMTFCQEKLALLTEILGEDHVRIGHILEIMGDLLQCDRLTQAISYYSKAVVILRRSKPVENTAAMIRCFRSMSLLFHDSRLFDNALNYNLKALNLQRKTLPQDLRKIAEIYQHIGLIYQDMKDYSKSLDYFEKGVSICSANYGENDEQTQTIRSLINTINIIKQCTFLRPRSNAIIDSEMTPPRSPCRPRANAFSESVGPQATSAFEIAAHTMENLHVNFSYSPPSDVSCYDNEHFVFDFPCRPRSNAIVERDDDLNESSRSDFHENNSKLTCKV</sequence>
<dbReference type="Proteomes" id="UP000663829">
    <property type="component" value="Unassembled WGS sequence"/>
</dbReference>
<dbReference type="AlphaFoldDB" id="A0A814Y376"/>
<dbReference type="GO" id="GO:0005576">
    <property type="term" value="C:extracellular region"/>
    <property type="evidence" value="ECO:0007669"/>
    <property type="project" value="InterPro"/>
</dbReference>
<feature type="repeat" description="TPR" evidence="3">
    <location>
        <begin position="482"/>
        <end position="515"/>
    </location>
</feature>
<feature type="repeat" description="TPR" evidence="3">
    <location>
        <begin position="440"/>
        <end position="473"/>
    </location>
</feature>
<dbReference type="SMART" id="SM00028">
    <property type="entry name" value="TPR"/>
    <property type="match status" value="7"/>
</dbReference>
<dbReference type="PANTHER" id="PTHR45641">
    <property type="entry name" value="TETRATRICOPEPTIDE REPEAT PROTEIN (AFU_ORTHOLOGUE AFUA_6G03870)"/>
    <property type="match status" value="1"/>
</dbReference>
<proteinExistence type="predicted"/>
<dbReference type="SUPFAM" id="SSF56399">
    <property type="entry name" value="ADP-ribosylation"/>
    <property type="match status" value="1"/>
</dbReference>
<keyword evidence="2 3" id="KW-0802">TPR repeat</keyword>